<dbReference type="Proteomes" id="UP000016887">
    <property type="component" value="Chromosome"/>
</dbReference>
<dbReference type="OrthoDB" id="183046at2157"/>
<dbReference type="RefSeq" id="WP_022540856.1">
    <property type="nucleotide sequence ID" value="NC_022521.1"/>
</dbReference>
<keyword evidence="1" id="KW-0808">Transferase</keyword>
<dbReference type="PANTHER" id="PTHR43881:SF1">
    <property type="entry name" value="GAMMA-GLUTAMYLTRANSPEPTIDASE (AFU_ORTHOLOGUE AFUA_4G13580)"/>
    <property type="match status" value="1"/>
</dbReference>
<dbReference type="PRINTS" id="PR01210">
    <property type="entry name" value="GGTRANSPTASE"/>
</dbReference>
<dbReference type="InterPro" id="IPR052896">
    <property type="entry name" value="GGT-like_enzyme"/>
</dbReference>
<dbReference type="Gene3D" id="3.60.20.40">
    <property type="match status" value="1"/>
</dbReference>
<dbReference type="SUPFAM" id="SSF56235">
    <property type="entry name" value="N-terminal nucleophile aminohydrolases (Ntn hydrolases)"/>
    <property type="match status" value="1"/>
</dbReference>
<dbReference type="InterPro" id="IPR029055">
    <property type="entry name" value="Ntn_hydrolases_N"/>
</dbReference>
<dbReference type="GO" id="GO:0103068">
    <property type="term" value="F:leukotriene C4 gamma-glutamyl transferase activity"/>
    <property type="evidence" value="ECO:0007669"/>
    <property type="project" value="UniProtKB-EC"/>
</dbReference>
<keyword evidence="1" id="KW-0012">Acyltransferase</keyword>
<dbReference type="eggNOG" id="arCOG04053">
    <property type="taxonomic scope" value="Archaea"/>
</dbReference>
<dbReference type="KEGG" id="acj:ACAM_0107"/>
<name>U3TAX5_9CREN</name>
<evidence type="ECO:0000313" key="1">
    <source>
        <dbReference type="EMBL" id="BAN89576.1"/>
    </source>
</evidence>
<accession>U3TAX5</accession>
<dbReference type="PATRIC" id="fig|1198449.6.peg.111"/>
<dbReference type="EMBL" id="AP012489">
    <property type="protein sequence ID" value="BAN89576.1"/>
    <property type="molecule type" value="Genomic_DNA"/>
</dbReference>
<dbReference type="InterPro" id="IPR043137">
    <property type="entry name" value="GGT_ssub_C"/>
</dbReference>
<dbReference type="PANTHER" id="PTHR43881">
    <property type="entry name" value="GAMMA-GLUTAMYLTRANSPEPTIDASE (AFU_ORTHOLOGUE AFUA_4G13580)"/>
    <property type="match status" value="1"/>
</dbReference>
<dbReference type="STRING" id="1198449.ACAM_0107"/>
<sequence>MVRAWAESLGGVVASEETIASSIGSKILSSGGNAVDAAVATSLALAVLIPHLGGVGGDFFMLYRTPEGNVFFVNGSGFAPRRLTRDEVLGRGLKDIPESGPLSSTTPGYLAGLYHSWRSFGTMEWTDLVRPARLLASKGFPLPSSTARSLKLRRECLESDPGSREAVLNALPHQEGAPARLPGLSALLTGVEDDPLYLYRGEPAEALEEYMASVGGVIGVEDLAETRGFIADPLISEYRGWKIWEMPPNTQGVTTLHLLMLLEDIELAEPISPQRINVLANLARRVYSIRDKYVGDPRYMPIDPQSLARKETLLRLLGGEEASPARSAGDTTFFAVADGEGGIVAGIQSLFYPWGSCVTEPRFQITLNNRARGFTLKEGLPSTLRPRALPLHTLSAVIMEREDRAFALGASGGHLRPQQHALFVTNIVDYGMSAFDAINAPRAVWDPGRDEILCENGFACQQGWRKVERIGVANAVETVGRVKRGYTDSRGDGLPAAAP</sequence>
<reference evidence="1 2" key="1">
    <citation type="journal article" date="2013" name="Appl. Environ. Microbiol.">
        <title>Variation of the Virus-Related Elements within Syntenic Genomes of the Hyperthermophilic Archaeon Aeropyrum.</title>
        <authorList>
            <person name="Daifuku T."/>
            <person name="Yoshida T."/>
            <person name="Kitamura T."/>
            <person name="Kawaichi S."/>
            <person name="Inoue T."/>
            <person name="Nomura K."/>
            <person name="Yoshida Y."/>
            <person name="Kuno S."/>
            <person name="Sako Y."/>
        </authorList>
    </citation>
    <scope>NUCLEOTIDE SEQUENCE [LARGE SCALE GENOMIC DNA]</scope>
    <source>
        <strain evidence="1 2">SY1</strain>
    </source>
</reference>
<dbReference type="Pfam" id="PF01019">
    <property type="entry name" value="G_glu_transpept"/>
    <property type="match status" value="1"/>
</dbReference>
<dbReference type="EC" id="2.3.2.2" evidence="1"/>
<dbReference type="AlphaFoldDB" id="U3TAX5"/>
<evidence type="ECO:0000313" key="2">
    <source>
        <dbReference type="Proteomes" id="UP000016887"/>
    </source>
</evidence>
<dbReference type="GeneID" id="17109665"/>
<keyword evidence="2" id="KW-1185">Reference proteome</keyword>
<dbReference type="InterPro" id="IPR043138">
    <property type="entry name" value="GGT_lsub"/>
</dbReference>
<organism evidence="1 2">
    <name type="scientific">Aeropyrum camini SY1 = JCM 12091</name>
    <dbReference type="NCBI Taxonomy" id="1198449"/>
    <lineage>
        <taxon>Archaea</taxon>
        <taxon>Thermoproteota</taxon>
        <taxon>Thermoprotei</taxon>
        <taxon>Desulfurococcales</taxon>
        <taxon>Desulfurococcaceae</taxon>
        <taxon>Aeropyrum</taxon>
    </lineage>
</organism>
<dbReference type="Gene3D" id="1.10.246.130">
    <property type="match status" value="1"/>
</dbReference>
<gene>
    <name evidence="1" type="primary">ggt</name>
    <name evidence="1" type="ORF">ACAM_0107</name>
</gene>
<proteinExistence type="predicted"/>
<protein>
    <submittedName>
        <fullName evidence="1">Gamma-glutamyltranspeptidase</fullName>
        <ecNumber evidence="1">2.3.2.2</ecNumber>
    </submittedName>
</protein>